<dbReference type="EMBL" id="LCYA01000121">
    <property type="protein sequence ID" value="KWV85684.1"/>
    <property type="molecule type" value="Genomic_DNA"/>
</dbReference>
<protein>
    <submittedName>
        <fullName evidence="1">Uncharacterized protein</fullName>
    </submittedName>
</protein>
<name>A0A109LDT1_PSEFL</name>
<organism evidence="1 2">
    <name type="scientific">Pseudomonas fluorescens</name>
    <dbReference type="NCBI Taxonomy" id="294"/>
    <lineage>
        <taxon>Bacteria</taxon>
        <taxon>Pseudomonadati</taxon>
        <taxon>Pseudomonadota</taxon>
        <taxon>Gammaproteobacteria</taxon>
        <taxon>Pseudomonadales</taxon>
        <taxon>Pseudomonadaceae</taxon>
        <taxon>Pseudomonas</taxon>
    </lineage>
</organism>
<sequence length="68" mass="7409">MMVNVPTMNTITAYVRPGNSHILKTIFSPAAARFWRMRSCDTAITRYTSNAMAPELASRNSNTAAGAT</sequence>
<evidence type="ECO:0000313" key="1">
    <source>
        <dbReference type="EMBL" id="KWV85684.1"/>
    </source>
</evidence>
<proteinExistence type="predicted"/>
<dbReference type="Proteomes" id="UP000061348">
    <property type="component" value="Unassembled WGS sequence"/>
</dbReference>
<accession>A0A109LDT1</accession>
<dbReference type="AlphaFoldDB" id="A0A109LDT1"/>
<gene>
    <name evidence="1" type="ORF">PFLmoz3_04505</name>
</gene>
<evidence type="ECO:0000313" key="2">
    <source>
        <dbReference type="Proteomes" id="UP000061348"/>
    </source>
</evidence>
<reference evidence="1 2" key="1">
    <citation type="submission" date="2015-05" db="EMBL/GenBank/DDBJ databases">
        <title>A genomic and transcriptomic approach to investigate the blue pigment phenotype in Pseudomonas fluorescens.</title>
        <authorList>
            <person name="Andreani N.A."/>
            <person name="Cardazzo B."/>
        </authorList>
    </citation>
    <scope>NUCLEOTIDE SEQUENCE [LARGE SCALE GENOMIC DNA]</scope>
    <source>
        <strain evidence="1 2">Ps_22</strain>
    </source>
</reference>
<comment type="caution">
    <text evidence="1">The sequence shown here is derived from an EMBL/GenBank/DDBJ whole genome shotgun (WGS) entry which is preliminary data.</text>
</comment>